<evidence type="ECO:0000313" key="2">
    <source>
        <dbReference type="EMBL" id="JAG63363.1"/>
    </source>
</evidence>
<name>A0A0K8TCS9_LYGHE</name>
<reference evidence="2" key="1">
    <citation type="submission" date="2014-09" db="EMBL/GenBank/DDBJ databases">
        <authorList>
            <person name="Magalhaes I.L.F."/>
            <person name="Oliveira U."/>
            <person name="Santos F.R."/>
            <person name="Vidigal T.H.D.A."/>
            <person name="Brescovit A.D."/>
            <person name="Santos A.J."/>
        </authorList>
    </citation>
    <scope>NUCLEOTIDE SEQUENCE</scope>
</reference>
<protein>
    <submittedName>
        <fullName evidence="2">Uncharacterized protein</fullName>
    </submittedName>
</protein>
<feature type="non-terminal residue" evidence="2">
    <location>
        <position position="1"/>
    </location>
</feature>
<feature type="non-terminal residue" evidence="2">
    <location>
        <position position="113"/>
    </location>
</feature>
<evidence type="ECO:0000256" key="1">
    <source>
        <dbReference type="SAM" id="MobiDB-lite"/>
    </source>
</evidence>
<proteinExistence type="predicted"/>
<feature type="compositionally biased region" description="Low complexity" evidence="1">
    <location>
        <begin position="49"/>
        <end position="61"/>
    </location>
</feature>
<dbReference type="AlphaFoldDB" id="A0A0K8TCS9"/>
<feature type="region of interest" description="Disordered" evidence="1">
    <location>
        <begin position="25"/>
        <end position="62"/>
    </location>
</feature>
<sequence length="113" mass="11685">ANSSKPILVRGNSQLKSSISSMLAPATVGRQSASAGSSSPALTREGMQTATTNPTPFAPATRDSAIVQSAALSNAQNEEFMQDERGEAFGIGEGTGEESLFGNLFENSSVMDQ</sequence>
<feature type="region of interest" description="Disordered" evidence="1">
    <location>
        <begin position="75"/>
        <end position="113"/>
    </location>
</feature>
<accession>A0A0K8TCS9</accession>
<organism evidence="2">
    <name type="scientific">Lygus hesperus</name>
    <name type="common">Western plant bug</name>
    <dbReference type="NCBI Taxonomy" id="30085"/>
    <lineage>
        <taxon>Eukaryota</taxon>
        <taxon>Metazoa</taxon>
        <taxon>Ecdysozoa</taxon>
        <taxon>Arthropoda</taxon>
        <taxon>Hexapoda</taxon>
        <taxon>Insecta</taxon>
        <taxon>Pterygota</taxon>
        <taxon>Neoptera</taxon>
        <taxon>Paraneoptera</taxon>
        <taxon>Hemiptera</taxon>
        <taxon>Heteroptera</taxon>
        <taxon>Panheteroptera</taxon>
        <taxon>Cimicomorpha</taxon>
        <taxon>Miridae</taxon>
        <taxon>Mirini</taxon>
        <taxon>Lygus</taxon>
    </lineage>
</organism>
<feature type="compositionally biased region" description="Polar residues" evidence="1">
    <location>
        <begin position="29"/>
        <end position="41"/>
    </location>
</feature>
<dbReference type="EMBL" id="GBRD01002458">
    <property type="protein sequence ID" value="JAG63363.1"/>
    <property type="molecule type" value="Transcribed_RNA"/>
</dbReference>